<feature type="coiled-coil region" evidence="1">
    <location>
        <begin position="22"/>
        <end position="52"/>
    </location>
</feature>
<dbReference type="PANTHER" id="PTHR36975">
    <property type="match status" value="1"/>
</dbReference>
<dbReference type="EMBL" id="DS469582">
    <property type="protein sequence ID" value="EDO41054.1"/>
    <property type="molecule type" value="Genomic_DNA"/>
</dbReference>
<dbReference type="OrthoDB" id="346293at2759"/>
<gene>
    <name evidence="3" type="ORF">NEMVEDRAFT_v1g207028</name>
</gene>
<evidence type="ECO:0000313" key="4">
    <source>
        <dbReference type="Proteomes" id="UP000001593"/>
    </source>
</evidence>
<dbReference type="AlphaFoldDB" id="A7S5A4"/>
<proteinExistence type="predicted"/>
<dbReference type="Gene3D" id="1.20.5.340">
    <property type="match status" value="1"/>
</dbReference>
<dbReference type="HOGENOM" id="CLU_696990_0_0_1"/>
<protein>
    <submittedName>
        <fullName evidence="3">Uncharacterized protein</fullName>
    </submittedName>
</protein>
<evidence type="ECO:0000256" key="1">
    <source>
        <dbReference type="SAM" id="Coils"/>
    </source>
</evidence>
<organism evidence="3 4">
    <name type="scientific">Nematostella vectensis</name>
    <name type="common">Starlet sea anemone</name>
    <dbReference type="NCBI Taxonomy" id="45351"/>
    <lineage>
        <taxon>Eukaryota</taxon>
        <taxon>Metazoa</taxon>
        <taxon>Cnidaria</taxon>
        <taxon>Anthozoa</taxon>
        <taxon>Hexacorallia</taxon>
        <taxon>Actiniaria</taxon>
        <taxon>Edwardsiidae</taxon>
        <taxon>Nematostella</taxon>
    </lineage>
</organism>
<accession>A7S5A4</accession>
<keyword evidence="1" id="KW-0175">Coiled coil</keyword>
<name>A7S5A4_NEMVE</name>
<dbReference type="Proteomes" id="UP000001593">
    <property type="component" value="Unassembled WGS sequence"/>
</dbReference>
<evidence type="ECO:0000313" key="3">
    <source>
        <dbReference type="EMBL" id="EDO41054.1"/>
    </source>
</evidence>
<feature type="region of interest" description="Disordered" evidence="2">
    <location>
        <begin position="122"/>
        <end position="145"/>
    </location>
</feature>
<reference evidence="3 4" key="1">
    <citation type="journal article" date="2007" name="Science">
        <title>Sea anemone genome reveals ancestral eumetazoan gene repertoire and genomic organization.</title>
        <authorList>
            <person name="Putnam N.H."/>
            <person name="Srivastava M."/>
            <person name="Hellsten U."/>
            <person name="Dirks B."/>
            <person name="Chapman J."/>
            <person name="Salamov A."/>
            <person name="Terry A."/>
            <person name="Shapiro H."/>
            <person name="Lindquist E."/>
            <person name="Kapitonov V.V."/>
            <person name="Jurka J."/>
            <person name="Genikhovich G."/>
            <person name="Grigoriev I.V."/>
            <person name="Lucas S.M."/>
            <person name="Steele R.E."/>
            <person name="Finnerty J.R."/>
            <person name="Technau U."/>
            <person name="Martindale M.Q."/>
            <person name="Rokhsar D.S."/>
        </authorList>
    </citation>
    <scope>NUCLEOTIDE SEQUENCE [LARGE SCALE GENOMIC DNA]</scope>
    <source>
        <strain evidence="4">CH2 X CH6</strain>
    </source>
</reference>
<keyword evidence="4" id="KW-1185">Reference proteome</keyword>
<dbReference type="InterPro" id="IPR053108">
    <property type="entry name" value="Chlamydial_TARP"/>
</dbReference>
<dbReference type="InParanoid" id="A7S5A4"/>
<evidence type="ECO:0000256" key="2">
    <source>
        <dbReference type="SAM" id="MobiDB-lite"/>
    </source>
</evidence>
<dbReference type="PANTHER" id="PTHR36975:SF6">
    <property type="entry name" value="HISTIDINE-RICH GLYCOPROTEIN-LIKE"/>
    <property type="match status" value="1"/>
</dbReference>
<dbReference type="KEGG" id="nve:5512802"/>
<sequence length="396" mass="43968">MSSTSFTDIKYKRATQTNRREKLFLTDKLSNLDKKRSQAEKELKDIRNARRLVQGVTACRKSSLSSPNLLPEIPCRRKFLPSLDLNGNYLMPPSQGMRHSKSWDDIRCQSADGPQRKCASYLDLPDLAPSPPPGKLRDQRHVSSSESLVSGAAFSTQRPPYKQKSLNALNSNDHGWVMEKPRHTRRESLCSSTSDIGNTNLDIGSNTLNIGSNTQNIESNTQNFGSNTQNIGSNTQNIGSNTQNIGSNTQNIGSNTSHVSKTTPDIASTSNARKIGAVPEIVMSDYDFERRRTESSLDAHVRLVAVSRRRKSLASTLELGRMVRNEKGWMSQETTSKLKRIGQIDITKFKAATTHRVTRHAKNLQDDVTDCSSTTGNVGARTPPMKRATQFLFNTA</sequence>